<sequence>MTHRKNISTYISRIAISLLLIVAATGNGRAQQKNIIIPEDSIPMFRGFAVSFDLVGPAMLALSDHGEYEGAFRLNLHDQWFPIVEVGYGKANHENDEVTGITYKTGAPYFRIGMDWNLLKKKHGPNRLYGGFRYAFTSYKVDIMRGEMDDPVWQGSNIVDIQDMQCSQHWLEAVFGIDAKISGPIHLGWNVRYKRRIAHNDGTTGQTWYIPGFGTYGDTRIAANFNVIIDI</sequence>
<evidence type="ECO:0008006" key="3">
    <source>
        <dbReference type="Google" id="ProtNLM"/>
    </source>
</evidence>
<name>A0ABS9CE11_9BACT</name>
<evidence type="ECO:0000313" key="1">
    <source>
        <dbReference type="EMBL" id="MCF2562949.1"/>
    </source>
</evidence>
<organism evidence="1 2">
    <name type="scientific">Xylanibacter brevis</name>
    <dbReference type="NCBI Taxonomy" id="83231"/>
    <lineage>
        <taxon>Bacteria</taxon>
        <taxon>Pseudomonadati</taxon>
        <taxon>Bacteroidota</taxon>
        <taxon>Bacteroidia</taxon>
        <taxon>Bacteroidales</taxon>
        <taxon>Prevotellaceae</taxon>
        <taxon>Xylanibacter</taxon>
    </lineage>
</organism>
<dbReference type="Pfam" id="PF19515">
    <property type="entry name" value="DUF6048"/>
    <property type="match status" value="1"/>
</dbReference>
<protein>
    <recommendedName>
        <fullName evidence="3">Outer membrane protein beta-barrel domain-containing protein</fullName>
    </recommendedName>
</protein>
<gene>
    <name evidence="1" type="ORF">I6E12_02305</name>
</gene>
<dbReference type="RefSeq" id="WP_301637446.1">
    <property type="nucleotide sequence ID" value="NZ_JADYTN010000003.1"/>
</dbReference>
<comment type="caution">
    <text evidence="1">The sequence shown here is derived from an EMBL/GenBank/DDBJ whole genome shotgun (WGS) entry which is preliminary data.</text>
</comment>
<evidence type="ECO:0000313" key="2">
    <source>
        <dbReference type="Proteomes" id="UP001200470"/>
    </source>
</evidence>
<dbReference type="Proteomes" id="UP001200470">
    <property type="component" value="Unassembled WGS sequence"/>
</dbReference>
<reference evidence="1 2" key="1">
    <citation type="submission" date="2020-12" db="EMBL/GenBank/DDBJ databases">
        <title>Whole genome sequences of gut porcine anaerobes.</title>
        <authorList>
            <person name="Kubasova T."/>
            <person name="Jahodarova E."/>
            <person name="Rychlik I."/>
        </authorList>
    </citation>
    <scope>NUCLEOTIDE SEQUENCE [LARGE SCALE GENOMIC DNA]</scope>
    <source>
        <strain evidence="1 2">An925</strain>
    </source>
</reference>
<dbReference type="EMBL" id="JADYTN010000003">
    <property type="protein sequence ID" value="MCF2562949.1"/>
    <property type="molecule type" value="Genomic_DNA"/>
</dbReference>
<proteinExistence type="predicted"/>
<dbReference type="InterPro" id="IPR046111">
    <property type="entry name" value="DUF6048"/>
</dbReference>
<keyword evidence="2" id="KW-1185">Reference proteome</keyword>
<accession>A0ABS9CE11</accession>